<keyword evidence="3 6" id="KW-0460">Magnesium</keyword>
<dbReference type="PANTHER" id="PTHR21327:SF46">
    <property type="entry name" value="3,4-DIHYDROXY-2-BUTANONE 4-PHOSPHATE SYNTHASE"/>
    <property type="match status" value="1"/>
</dbReference>
<dbReference type="Pfam" id="PF00926">
    <property type="entry name" value="DHBP_synthase"/>
    <property type="match status" value="1"/>
</dbReference>
<dbReference type="Proteomes" id="UP000050360">
    <property type="component" value="Unassembled WGS sequence"/>
</dbReference>
<evidence type="ECO:0000313" key="8">
    <source>
        <dbReference type="Proteomes" id="UP000050360"/>
    </source>
</evidence>
<comment type="cofactor">
    <cofactor evidence="6">
        <name>Mg(2+)</name>
        <dbReference type="ChEBI" id="CHEBI:18420"/>
    </cofactor>
    <cofactor evidence="6">
        <name>Mn(2+)</name>
        <dbReference type="ChEBI" id="CHEBI:29035"/>
    </cofactor>
    <text evidence="6">Binds 2 divalent metal cations per subunit. Magnesium or manganese.</text>
</comment>
<evidence type="ECO:0000313" key="7">
    <source>
        <dbReference type="EMBL" id="KPQ44706.1"/>
    </source>
</evidence>
<reference evidence="7 8" key="1">
    <citation type="submission" date="2015-09" db="EMBL/GenBank/DDBJ databases">
        <title>A metagenomics-based metabolic model of nitrate-dependent anaerobic oxidation of methane by Methanoperedens-like archaea.</title>
        <authorList>
            <person name="Arshad A."/>
            <person name="Speth D.R."/>
            <person name="De Graaf R.M."/>
            <person name="Op Den Camp H.J."/>
            <person name="Jetten M.S."/>
            <person name="Welte C.U."/>
        </authorList>
    </citation>
    <scope>NUCLEOTIDE SEQUENCE [LARGE SCALE GENOMIC DNA]</scope>
</reference>
<dbReference type="SUPFAM" id="SSF55821">
    <property type="entry name" value="YrdC/RibB"/>
    <property type="match status" value="1"/>
</dbReference>
<keyword evidence="5 6" id="KW-0456">Lyase</keyword>
<dbReference type="AlphaFoldDB" id="A0A0N8KRE4"/>
<keyword evidence="2 6" id="KW-0479">Metal-binding</keyword>
<dbReference type="EC" id="4.1.99.12" evidence="6"/>
<dbReference type="UniPathway" id="UPA00275">
    <property type="reaction ID" value="UER00399"/>
</dbReference>
<comment type="similarity">
    <text evidence="6">Belongs to the DHBP synthase family.</text>
</comment>
<dbReference type="InterPro" id="IPR017945">
    <property type="entry name" value="DHBP_synth_RibB-like_a/b_dom"/>
</dbReference>
<name>A0A0N8KRE4_9EURY</name>
<comment type="pathway">
    <text evidence="6">Cofactor biosynthesis; riboflavin biosynthesis; 2-hydroxy-3-oxobutyl phosphate from D-ribulose 5-phosphate: step 1/1.</text>
</comment>
<dbReference type="GO" id="GO:0046872">
    <property type="term" value="F:metal ion binding"/>
    <property type="evidence" value="ECO:0007669"/>
    <property type="project" value="UniProtKB-KW"/>
</dbReference>
<sequence>MSLDSAIDALRNGKMILLFDAEDREGETDLVIPAICITPSDVALMRRDGGGLICVAIYGKAADSLGLPFMSDILRSVSKNGHKSLISLVEKKGDIPYDSRSSFSLWVNHRETFTGITDNDRALTIRKVGETVDKVMKGEKIDFGDEFRSPGHVALLRAAAGLLTERRGQTELSIELALKAGISPSMVVCEMLDDKTGKALTKEDAIKYSKEKNMPFIEGKDL</sequence>
<protein>
    <recommendedName>
        <fullName evidence="6">3,4-dihydroxy-2-butanone 4-phosphate synthase</fullName>
        <shortName evidence="6">DHBP synthase</shortName>
        <ecNumber evidence="6">4.1.99.12</ecNumber>
    </recommendedName>
</protein>
<dbReference type="GO" id="GO:0009231">
    <property type="term" value="P:riboflavin biosynthetic process"/>
    <property type="evidence" value="ECO:0007669"/>
    <property type="project" value="UniProtKB-UniPathway"/>
</dbReference>
<gene>
    <name evidence="7" type="ORF">MPEBLZ_00725</name>
</gene>
<evidence type="ECO:0000256" key="5">
    <source>
        <dbReference type="ARBA" id="ARBA00023239"/>
    </source>
</evidence>
<evidence type="ECO:0000256" key="1">
    <source>
        <dbReference type="ARBA" id="ARBA00022619"/>
    </source>
</evidence>
<dbReference type="EMBL" id="LKCM01000062">
    <property type="protein sequence ID" value="KPQ44706.1"/>
    <property type="molecule type" value="Genomic_DNA"/>
</dbReference>
<comment type="subunit">
    <text evidence="6">Homodimer.</text>
</comment>
<dbReference type="PANTHER" id="PTHR21327">
    <property type="entry name" value="GTP CYCLOHYDROLASE II-RELATED"/>
    <property type="match status" value="1"/>
</dbReference>
<dbReference type="GO" id="GO:0008686">
    <property type="term" value="F:3,4-dihydroxy-2-butanone-4-phosphate synthase activity"/>
    <property type="evidence" value="ECO:0007669"/>
    <property type="project" value="UniProtKB-EC"/>
</dbReference>
<comment type="catalytic activity">
    <reaction evidence="6">
        <text>D-ribulose 5-phosphate = (2S)-2-hydroxy-3-oxobutyl phosphate + formate + H(+)</text>
        <dbReference type="Rhea" id="RHEA:18457"/>
        <dbReference type="ChEBI" id="CHEBI:15378"/>
        <dbReference type="ChEBI" id="CHEBI:15740"/>
        <dbReference type="ChEBI" id="CHEBI:58121"/>
        <dbReference type="ChEBI" id="CHEBI:58830"/>
        <dbReference type="EC" id="4.1.99.12"/>
    </reaction>
</comment>
<evidence type="ECO:0000256" key="6">
    <source>
        <dbReference type="RuleBase" id="RU003843"/>
    </source>
</evidence>
<dbReference type="NCBIfam" id="TIGR00506">
    <property type="entry name" value="ribB"/>
    <property type="match status" value="1"/>
</dbReference>
<dbReference type="Gene3D" id="3.90.870.10">
    <property type="entry name" value="DHBP synthase"/>
    <property type="match status" value="1"/>
</dbReference>
<evidence type="ECO:0000256" key="2">
    <source>
        <dbReference type="ARBA" id="ARBA00022723"/>
    </source>
</evidence>
<proteinExistence type="inferred from homology"/>
<dbReference type="InterPro" id="IPR000422">
    <property type="entry name" value="DHBP_synthase_RibB"/>
</dbReference>
<dbReference type="PATRIC" id="fig|1719120.3.peg.792"/>
<accession>A0A0N8KRE4</accession>
<keyword evidence="1 6" id="KW-0686">Riboflavin biosynthesis</keyword>
<comment type="caution">
    <text evidence="7">The sequence shown here is derived from an EMBL/GenBank/DDBJ whole genome shotgun (WGS) entry which is preliminary data.</text>
</comment>
<dbReference type="GO" id="GO:0005829">
    <property type="term" value="C:cytosol"/>
    <property type="evidence" value="ECO:0007669"/>
    <property type="project" value="TreeGrafter"/>
</dbReference>
<keyword evidence="4 6" id="KW-0464">Manganese</keyword>
<organism evidence="7 8">
    <name type="scientific">Candidatus Methanoperedens nitratireducens</name>
    <dbReference type="NCBI Taxonomy" id="1392998"/>
    <lineage>
        <taxon>Archaea</taxon>
        <taxon>Methanobacteriati</taxon>
        <taxon>Methanobacteriota</taxon>
        <taxon>Stenosarchaea group</taxon>
        <taxon>Methanomicrobia</taxon>
        <taxon>Methanosarcinales</taxon>
        <taxon>ANME-2 cluster</taxon>
        <taxon>Candidatus Methanoperedentaceae</taxon>
        <taxon>Candidatus Methanoperedens</taxon>
    </lineage>
</organism>
<evidence type="ECO:0000256" key="4">
    <source>
        <dbReference type="ARBA" id="ARBA00023211"/>
    </source>
</evidence>
<comment type="function">
    <text evidence="6">Catalyzes the conversion of D-ribulose 5-phosphate to formate and 3,4-dihydroxy-2-butanone 4-phosphate.</text>
</comment>
<evidence type="ECO:0000256" key="3">
    <source>
        <dbReference type="ARBA" id="ARBA00022842"/>
    </source>
</evidence>